<keyword evidence="1" id="KW-0812">Transmembrane</keyword>
<proteinExistence type="predicted"/>
<reference evidence="2 3" key="1">
    <citation type="submission" date="2020-08" db="EMBL/GenBank/DDBJ databases">
        <title>Sphingomonas sp. sand1-3 16S ribosomal RNA gene Genome sequencing and assembly.</title>
        <authorList>
            <person name="Kang M."/>
        </authorList>
    </citation>
    <scope>NUCLEOTIDE SEQUENCE [LARGE SCALE GENOMIC DNA]</scope>
    <source>
        <strain evidence="3">sand1-3</strain>
    </source>
</reference>
<evidence type="ECO:0000256" key="1">
    <source>
        <dbReference type="SAM" id="Phobius"/>
    </source>
</evidence>
<dbReference type="RefSeq" id="WP_187480472.1">
    <property type="nucleotide sequence ID" value="NZ_CP060697.1"/>
</dbReference>
<name>A0A7G9L4G8_9SPHN</name>
<dbReference type="KEGG" id="ssau:H8M03_04070"/>
<organism evidence="2 3">
    <name type="scientific">Sphingomonas sabuli</name>
    <dbReference type="NCBI Taxonomy" id="2764186"/>
    <lineage>
        <taxon>Bacteria</taxon>
        <taxon>Pseudomonadati</taxon>
        <taxon>Pseudomonadota</taxon>
        <taxon>Alphaproteobacteria</taxon>
        <taxon>Sphingomonadales</taxon>
        <taxon>Sphingomonadaceae</taxon>
        <taxon>Sphingomonas</taxon>
    </lineage>
</organism>
<keyword evidence="3" id="KW-1185">Reference proteome</keyword>
<gene>
    <name evidence="2" type="ORF">H8M03_04070</name>
</gene>
<keyword evidence="1" id="KW-0472">Membrane</keyword>
<protein>
    <submittedName>
        <fullName evidence="2">Uncharacterized protein</fullName>
    </submittedName>
</protein>
<feature type="transmembrane region" description="Helical" evidence="1">
    <location>
        <begin position="20"/>
        <end position="42"/>
    </location>
</feature>
<evidence type="ECO:0000313" key="2">
    <source>
        <dbReference type="EMBL" id="QNM83517.1"/>
    </source>
</evidence>
<keyword evidence="1" id="KW-1133">Transmembrane helix</keyword>
<dbReference type="Proteomes" id="UP000515861">
    <property type="component" value="Chromosome"/>
</dbReference>
<accession>A0A7G9L4G8</accession>
<evidence type="ECO:0000313" key="3">
    <source>
        <dbReference type="Proteomes" id="UP000515861"/>
    </source>
</evidence>
<dbReference type="AlphaFoldDB" id="A0A7G9L4G8"/>
<dbReference type="EMBL" id="CP060697">
    <property type="protein sequence ID" value="QNM83517.1"/>
    <property type="molecule type" value="Genomic_DNA"/>
</dbReference>
<sequence>MRLFRSVRPLDGWRRFFGEVGIIILGVLVALGLGAIATEIGWRREVATSRDALAYEIGTGVGQGQLHVAKAPCVERRLDELGRIVMDAERTGRLPPVGSIELPGWHTWDSGVWESAVAAQTANHFPRDEAQGIVVFYGFVDILRENEERILELWTRFSALSGPGRPFTSAEARSLMNDLSLARLLYRQSALAAVRAEQSVDLYDLTYDRPTAASYVDRPLAMFPVCKPIPKDVPASYEQAPFKNIVERARANPLTLPEATAR</sequence>